<dbReference type="Proteomes" id="UP000639772">
    <property type="component" value="Unassembled WGS sequence"/>
</dbReference>
<organism evidence="3 4">
    <name type="scientific">Vanilla planifolia</name>
    <name type="common">Vanilla</name>
    <dbReference type="NCBI Taxonomy" id="51239"/>
    <lineage>
        <taxon>Eukaryota</taxon>
        <taxon>Viridiplantae</taxon>
        <taxon>Streptophyta</taxon>
        <taxon>Embryophyta</taxon>
        <taxon>Tracheophyta</taxon>
        <taxon>Spermatophyta</taxon>
        <taxon>Magnoliopsida</taxon>
        <taxon>Liliopsida</taxon>
        <taxon>Asparagales</taxon>
        <taxon>Orchidaceae</taxon>
        <taxon>Vanilloideae</taxon>
        <taxon>Vanilleae</taxon>
        <taxon>Vanilla</taxon>
    </lineage>
</organism>
<dbReference type="GO" id="GO:0030983">
    <property type="term" value="F:mismatched DNA binding"/>
    <property type="evidence" value="ECO:0007669"/>
    <property type="project" value="TreeGrafter"/>
</dbReference>
<dbReference type="InterPro" id="IPR019808">
    <property type="entry name" value="Histidine_triad_CS"/>
</dbReference>
<dbReference type="SMART" id="SM00506">
    <property type="entry name" value="A1pp"/>
    <property type="match status" value="1"/>
</dbReference>
<dbReference type="SUPFAM" id="SSF52540">
    <property type="entry name" value="P-loop containing nucleoside triphosphate hydrolases"/>
    <property type="match status" value="1"/>
</dbReference>
<dbReference type="Pfam" id="PF13671">
    <property type="entry name" value="AAA_33"/>
    <property type="match status" value="1"/>
</dbReference>
<dbReference type="Gene3D" id="3.30.428.10">
    <property type="entry name" value="HIT-like"/>
    <property type="match status" value="1"/>
</dbReference>
<dbReference type="Gene3D" id="3.40.220.10">
    <property type="entry name" value="Leucine Aminopeptidase, subunit E, domain 1"/>
    <property type="match status" value="2"/>
</dbReference>
<evidence type="ECO:0000259" key="2">
    <source>
        <dbReference type="PROSITE" id="PS51154"/>
    </source>
</evidence>
<dbReference type="InterPro" id="IPR043472">
    <property type="entry name" value="Macro_dom-like"/>
</dbReference>
<dbReference type="SUPFAM" id="SSF52949">
    <property type="entry name" value="Macro domain-like"/>
    <property type="match status" value="2"/>
</dbReference>
<dbReference type="SUPFAM" id="SSF54197">
    <property type="entry name" value="HIT-like"/>
    <property type="match status" value="1"/>
</dbReference>
<dbReference type="PANTHER" id="PTHR12486">
    <property type="entry name" value="APRATAXIN-RELATED"/>
    <property type="match status" value="1"/>
</dbReference>
<evidence type="ECO:0000256" key="1">
    <source>
        <dbReference type="SAM" id="MobiDB-lite"/>
    </source>
</evidence>
<evidence type="ECO:0000313" key="3">
    <source>
        <dbReference type="EMBL" id="KAG0453533.1"/>
    </source>
</evidence>
<protein>
    <recommendedName>
        <fullName evidence="2">Macro domain-containing protein</fullName>
    </recommendedName>
</protein>
<dbReference type="InterPro" id="IPR027417">
    <property type="entry name" value="P-loop_NTPase"/>
</dbReference>
<dbReference type="AlphaFoldDB" id="A0A835U9U0"/>
<dbReference type="Gene3D" id="3.40.50.300">
    <property type="entry name" value="P-loop containing nucleotide triphosphate hydrolases"/>
    <property type="match status" value="1"/>
</dbReference>
<dbReference type="GO" id="GO:0005634">
    <property type="term" value="C:nucleus"/>
    <property type="evidence" value="ECO:0007669"/>
    <property type="project" value="TreeGrafter"/>
</dbReference>
<proteinExistence type="predicted"/>
<dbReference type="FunFam" id="3.30.428.10:FF:000004">
    <property type="entry name" value="aprataxin isoform X2"/>
    <property type="match status" value="1"/>
</dbReference>
<evidence type="ECO:0000313" key="4">
    <source>
        <dbReference type="Proteomes" id="UP000639772"/>
    </source>
</evidence>
<dbReference type="InterPro" id="IPR032566">
    <property type="entry name" value="Znf-C2HE"/>
</dbReference>
<feature type="domain" description="Macro" evidence="2">
    <location>
        <begin position="272"/>
        <end position="497"/>
    </location>
</feature>
<name>A0A835U9U0_VANPL</name>
<dbReference type="InterPro" id="IPR036265">
    <property type="entry name" value="HIT-like_sf"/>
</dbReference>
<feature type="compositionally biased region" description="Polar residues" evidence="1">
    <location>
        <begin position="487"/>
        <end position="500"/>
    </location>
</feature>
<dbReference type="PROSITE" id="PS51154">
    <property type="entry name" value="MACRO"/>
    <property type="match status" value="1"/>
</dbReference>
<sequence length="707" mass="78265">MAIPLSSADTIANGKAGTKAQCLKSAAEALKEGKNVLIDRCNLELEQRSEFVKLCGAQADAHAVVLDLPARLCISRSVKRTGHEGNLQGGRAAAVVNRMLQKKEPPKQSEGFSRIVFCQNETDVRNAVDSYSSLGLFDSLASGIFGQKNLDNKVQQGIMKFLKKLDTVGNVSQDTFKSECKDLSPESVKEKEDRKDKQINPLLQKPIFSDFHCNGAPTLAFPSISTSDFQFNQDKASDVIVDAVANFLSKDDKVRLILVDLSPKSNMLSLVRFKASKKNVDTKRFSTYAGDITRINTEGQLKCNVIANATNWRLKPGGGGVNAAIFGAGGKALEIATKKQAETISPGTSVVVTIPTTSPLYQREGFTHVIHVLGPNMNPQRPNCLQNDYVKGFKILHDAYNSLFENFASVIRSKNSEKEDDRVSEGELCESVKISAVGSAENQASHVEQKIKREGSHASDRKKKLKFMGGLINTPGSPHVHDEEEVQQSSKTARSTKSPWPSWSHALHELAMNPEKHKESYLEISDDYVVVNDRYPKAKRHILVIARLPGLDCLADLRCNHLPLLKKMHVVGLKWAEKFTNDDPSLVFRLGYHSAPSMRQLHLHVISQDFESSHLKNRKHWNSFNTLFFCDSVDIIKEIEANGLASMDDYEKLLSLELRCHHCKSAHPNIPRLKSHIASCKAPFPIQLQNGRLVFSSTRSSAAACDT</sequence>
<dbReference type="PANTHER" id="PTHR12486:SF4">
    <property type="entry name" value="APRATAXIN"/>
    <property type="match status" value="1"/>
</dbReference>
<dbReference type="Pfam" id="PF16278">
    <property type="entry name" value="zf-C2HE"/>
    <property type="match status" value="1"/>
</dbReference>
<dbReference type="GO" id="GO:0003697">
    <property type="term" value="F:single-stranded DNA binding"/>
    <property type="evidence" value="ECO:0007669"/>
    <property type="project" value="TreeGrafter"/>
</dbReference>
<accession>A0A835U9U0</accession>
<dbReference type="Pfam" id="PF01661">
    <property type="entry name" value="Macro"/>
    <property type="match status" value="1"/>
</dbReference>
<reference evidence="3 4" key="1">
    <citation type="journal article" date="2020" name="Nat. Food">
        <title>A phased Vanilla planifolia genome enables genetic improvement of flavour and production.</title>
        <authorList>
            <person name="Hasing T."/>
            <person name="Tang H."/>
            <person name="Brym M."/>
            <person name="Khazi F."/>
            <person name="Huang T."/>
            <person name="Chambers A.H."/>
        </authorList>
    </citation>
    <scope>NUCLEOTIDE SEQUENCE [LARGE SCALE GENOMIC DNA]</scope>
    <source>
        <tissue evidence="3">Leaf</tissue>
    </source>
</reference>
<feature type="region of interest" description="Disordered" evidence="1">
    <location>
        <begin position="472"/>
        <end position="500"/>
    </location>
</feature>
<dbReference type="GO" id="GO:1990165">
    <property type="term" value="F:single-strand break-containing DNA binding"/>
    <property type="evidence" value="ECO:0007669"/>
    <property type="project" value="TreeGrafter"/>
</dbReference>
<dbReference type="Pfam" id="PF11969">
    <property type="entry name" value="DcpS_C"/>
    <property type="match status" value="1"/>
</dbReference>
<dbReference type="EMBL" id="JADCNM010000014">
    <property type="protein sequence ID" value="KAG0453533.1"/>
    <property type="molecule type" value="Genomic_DNA"/>
</dbReference>
<dbReference type="GO" id="GO:0000012">
    <property type="term" value="P:single strand break repair"/>
    <property type="evidence" value="ECO:0007669"/>
    <property type="project" value="TreeGrafter"/>
</dbReference>
<dbReference type="GO" id="GO:0033699">
    <property type="term" value="F:DNA 5'-adenosine monophosphate hydrolase activity"/>
    <property type="evidence" value="ECO:0007669"/>
    <property type="project" value="TreeGrafter"/>
</dbReference>
<dbReference type="InterPro" id="IPR002589">
    <property type="entry name" value="Macro_dom"/>
</dbReference>
<dbReference type="GO" id="GO:0003725">
    <property type="term" value="F:double-stranded RNA binding"/>
    <property type="evidence" value="ECO:0007669"/>
    <property type="project" value="TreeGrafter"/>
</dbReference>
<comment type="caution">
    <text evidence="3">The sequence shown here is derived from an EMBL/GenBank/DDBJ whole genome shotgun (WGS) entry which is preliminary data.</text>
</comment>
<gene>
    <name evidence="3" type="ORF">HPP92_024837</name>
</gene>
<dbReference type="OrthoDB" id="3512845at2759"/>
<dbReference type="FunFam" id="3.40.220.10:FF:000020">
    <property type="entry name" value="Transcription factor bHLH140"/>
    <property type="match status" value="1"/>
</dbReference>
<dbReference type="PROSITE" id="PS00892">
    <property type="entry name" value="HIT_1"/>
    <property type="match status" value="1"/>
</dbReference>